<name>A0A9P6AX90_9AGAM</name>
<protein>
    <submittedName>
        <fullName evidence="1">Uncharacterized protein</fullName>
    </submittedName>
</protein>
<dbReference type="OrthoDB" id="3341102at2759"/>
<dbReference type="EMBL" id="MU128971">
    <property type="protein sequence ID" value="KAF9513552.1"/>
    <property type="molecule type" value="Genomic_DNA"/>
</dbReference>
<dbReference type="Proteomes" id="UP000886523">
    <property type="component" value="Unassembled WGS sequence"/>
</dbReference>
<evidence type="ECO:0000313" key="1">
    <source>
        <dbReference type="EMBL" id="KAF9513552.1"/>
    </source>
</evidence>
<reference evidence="1" key="1">
    <citation type="journal article" date="2020" name="Nat. Commun.">
        <title>Large-scale genome sequencing of mycorrhizal fungi provides insights into the early evolution of symbiotic traits.</title>
        <authorList>
            <person name="Miyauchi S."/>
            <person name="Kiss E."/>
            <person name="Kuo A."/>
            <person name="Drula E."/>
            <person name="Kohler A."/>
            <person name="Sanchez-Garcia M."/>
            <person name="Morin E."/>
            <person name="Andreopoulos B."/>
            <person name="Barry K.W."/>
            <person name="Bonito G."/>
            <person name="Buee M."/>
            <person name="Carver A."/>
            <person name="Chen C."/>
            <person name="Cichocki N."/>
            <person name="Clum A."/>
            <person name="Culley D."/>
            <person name="Crous P.W."/>
            <person name="Fauchery L."/>
            <person name="Girlanda M."/>
            <person name="Hayes R.D."/>
            <person name="Keri Z."/>
            <person name="LaButti K."/>
            <person name="Lipzen A."/>
            <person name="Lombard V."/>
            <person name="Magnuson J."/>
            <person name="Maillard F."/>
            <person name="Murat C."/>
            <person name="Nolan M."/>
            <person name="Ohm R.A."/>
            <person name="Pangilinan J."/>
            <person name="Pereira M.F."/>
            <person name="Perotto S."/>
            <person name="Peter M."/>
            <person name="Pfister S."/>
            <person name="Riley R."/>
            <person name="Sitrit Y."/>
            <person name="Stielow J.B."/>
            <person name="Szollosi G."/>
            <person name="Zifcakova L."/>
            <person name="Stursova M."/>
            <person name="Spatafora J.W."/>
            <person name="Tedersoo L."/>
            <person name="Vaario L.M."/>
            <person name="Yamada A."/>
            <person name="Yan M."/>
            <person name="Wang P."/>
            <person name="Xu J."/>
            <person name="Bruns T."/>
            <person name="Baldrian P."/>
            <person name="Vilgalys R."/>
            <person name="Dunand C."/>
            <person name="Henrissat B."/>
            <person name="Grigoriev I.V."/>
            <person name="Hibbett D."/>
            <person name="Nagy L.G."/>
            <person name="Martin F.M."/>
        </authorList>
    </citation>
    <scope>NUCLEOTIDE SEQUENCE</scope>
    <source>
        <strain evidence="1">UP504</strain>
    </source>
</reference>
<sequence>MRAAQKIPEDADYQICHALLQQALSIRDYNIPAALRVNSDQTQVIYHQSSSLTYDAIGVKQVSAISQEEKRAFTLNVAVSATIYQSKSLKSLPSPTCDGYDEAMALGFRFESSMTDTYWVTGDTMKSFIQHILVPYFTAKKVKLSLPLSHEAIWQIDVWPVHTSEDLRAWLFKFYPWIILSYVPGGCTGLFQPCDVGIQHILKHSVQRTQHGAIVEEVLCKLEDGKDPKSIHLDTSVITL</sequence>
<accession>A0A9P6AX90</accession>
<comment type="caution">
    <text evidence="1">The sequence shown here is derived from an EMBL/GenBank/DDBJ whole genome shotgun (WGS) entry which is preliminary data.</text>
</comment>
<evidence type="ECO:0000313" key="2">
    <source>
        <dbReference type="Proteomes" id="UP000886523"/>
    </source>
</evidence>
<dbReference type="AlphaFoldDB" id="A0A9P6AX90"/>
<keyword evidence="2" id="KW-1185">Reference proteome</keyword>
<organism evidence="1 2">
    <name type="scientific">Hydnum rufescens UP504</name>
    <dbReference type="NCBI Taxonomy" id="1448309"/>
    <lineage>
        <taxon>Eukaryota</taxon>
        <taxon>Fungi</taxon>
        <taxon>Dikarya</taxon>
        <taxon>Basidiomycota</taxon>
        <taxon>Agaricomycotina</taxon>
        <taxon>Agaricomycetes</taxon>
        <taxon>Cantharellales</taxon>
        <taxon>Hydnaceae</taxon>
        <taxon>Hydnum</taxon>
    </lineage>
</organism>
<proteinExistence type="predicted"/>
<gene>
    <name evidence="1" type="ORF">BS47DRAFT_1372518</name>
</gene>